<keyword evidence="1" id="KW-0812">Transmembrane</keyword>
<dbReference type="PANTHER" id="PTHR34220:SF7">
    <property type="entry name" value="SENSOR HISTIDINE KINASE YPDA"/>
    <property type="match status" value="1"/>
</dbReference>
<keyword evidence="4" id="KW-1185">Reference proteome</keyword>
<dbReference type="Pfam" id="PF06580">
    <property type="entry name" value="His_kinase"/>
    <property type="match status" value="1"/>
</dbReference>
<evidence type="ECO:0000259" key="2">
    <source>
        <dbReference type="Pfam" id="PF06580"/>
    </source>
</evidence>
<keyword evidence="1" id="KW-1133">Transmembrane helix</keyword>
<dbReference type="EMBL" id="QEWP01000024">
    <property type="protein sequence ID" value="PWD97828.1"/>
    <property type="molecule type" value="Genomic_DNA"/>
</dbReference>
<accession>A0A2U2B441</accession>
<proteinExistence type="predicted"/>
<keyword evidence="1" id="KW-0472">Membrane</keyword>
<dbReference type="PANTHER" id="PTHR34220">
    <property type="entry name" value="SENSOR HISTIDINE KINASE YPDA"/>
    <property type="match status" value="1"/>
</dbReference>
<name>A0A2U2B441_9BACT</name>
<comment type="caution">
    <text evidence="3">The sequence shown here is derived from an EMBL/GenBank/DDBJ whole genome shotgun (WGS) entry which is preliminary data.</text>
</comment>
<dbReference type="AlphaFoldDB" id="A0A2U2B441"/>
<dbReference type="GO" id="GO:0000155">
    <property type="term" value="F:phosphorelay sensor kinase activity"/>
    <property type="evidence" value="ECO:0007669"/>
    <property type="project" value="InterPro"/>
</dbReference>
<feature type="transmembrane region" description="Helical" evidence="1">
    <location>
        <begin position="91"/>
        <end position="112"/>
    </location>
</feature>
<dbReference type="GO" id="GO:0016020">
    <property type="term" value="C:membrane"/>
    <property type="evidence" value="ECO:0007669"/>
    <property type="project" value="InterPro"/>
</dbReference>
<gene>
    <name evidence="3" type="ORF">DDZ16_18745</name>
</gene>
<feature type="transmembrane region" description="Helical" evidence="1">
    <location>
        <begin position="48"/>
        <end position="71"/>
    </location>
</feature>
<dbReference type="InterPro" id="IPR050640">
    <property type="entry name" value="Bact_2-comp_sensor_kinase"/>
</dbReference>
<evidence type="ECO:0000256" key="1">
    <source>
        <dbReference type="SAM" id="Phobius"/>
    </source>
</evidence>
<evidence type="ECO:0000313" key="3">
    <source>
        <dbReference type="EMBL" id="PWD97828.1"/>
    </source>
</evidence>
<feature type="domain" description="Signal transduction histidine kinase internal region" evidence="2">
    <location>
        <begin position="172"/>
        <end position="249"/>
    </location>
</feature>
<feature type="transmembrane region" description="Helical" evidence="1">
    <location>
        <begin position="132"/>
        <end position="151"/>
    </location>
</feature>
<reference evidence="3 4" key="1">
    <citation type="submission" date="2018-05" db="EMBL/GenBank/DDBJ databases">
        <title>Marinilabilia rubrum sp. nov., isolated from saltern sediment.</title>
        <authorList>
            <person name="Zhang R."/>
        </authorList>
    </citation>
    <scope>NUCLEOTIDE SEQUENCE [LARGE SCALE GENOMIC DNA]</scope>
    <source>
        <strain evidence="3 4">WTE16</strain>
    </source>
</reference>
<protein>
    <recommendedName>
        <fullName evidence="2">Signal transduction histidine kinase internal region domain-containing protein</fullName>
    </recommendedName>
</protein>
<organism evidence="3 4">
    <name type="scientific">Marinilabilia rubra</name>
    <dbReference type="NCBI Taxonomy" id="2162893"/>
    <lineage>
        <taxon>Bacteria</taxon>
        <taxon>Pseudomonadati</taxon>
        <taxon>Bacteroidota</taxon>
        <taxon>Bacteroidia</taxon>
        <taxon>Marinilabiliales</taxon>
        <taxon>Marinilabiliaceae</taxon>
        <taxon>Marinilabilia</taxon>
    </lineage>
</organism>
<evidence type="ECO:0000313" key="4">
    <source>
        <dbReference type="Proteomes" id="UP000244956"/>
    </source>
</evidence>
<feature type="transmembrane region" description="Helical" evidence="1">
    <location>
        <begin position="12"/>
        <end position="36"/>
    </location>
</feature>
<dbReference type="Proteomes" id="UP000244956">
    <property type="component" value="Unassembled WGS sequence"/>
</dbReference>
<dbReference type="InterPro" id="IPR010559">
    <property type="entry name" value="Sig_transdc_His_kin_internal"/>
</dbReference>
<sequence>MFFKRIHNFFPFLKLLKLLIFLAIGVQLAVIAYTHFSGYYILQGYGHFFTRFAVGTSLSLLASFFLAYPDLLLIQYFNKFLPWGKRVFKRLFFQLFTSVFIAAIVAIGITLLSHQIKSFEEDLGEVLYYNSLIASVVNLILMTILEGAIYFEESKKAQQEASNLQEELSQIKFEVLKSQINPHFMFNSLNVLSGLIKKNPDKAQEFVDEFAHIYRYVLDTIEQPVTTLELELDFMRSYLFLQQIRYGQDLKFTENIGGELLSALLPPLSLQVLLENAIKHNVVNKENPLKIDIFTRGDWLVVRNNIQPKTTSKSTGLGLKNLRKRYAFIGDTEPHFKVVNGHYVVMLPLVMNEDQGL</sequence>